<evidence type="ECO:0000313" key="1">
    <source>
        <dbReference type="Proteomes" id="UP000038045"/>
    </source>
</evidence>
<name>A0A0N4ZRX3_PARTI</name>
<evidence type="ECO:0000313" key="2">
    <source>
        <dbReference type="WBParaSite" id="PTRK_0001125600.1"/>
    </source>
</evidence>
<organism evidence="1 2">
    <name type="scientific">Parastrongyloides trichosuri</name>
    <name type="common">Possum-specific nematode worm</name>
    <dbReference type="NCBI Taxonomy" id="131310"/>
    <lineage>
        <taxon>Eukaryota</taxon>
        <taxon>Metazoa</taxon>
        <taxon>Ecdysozoa</taxon>
        <taxon>Nematoda</taxon>
        <taxon>Chromadorea</taxon>
        <taxon>Rhabditida</taxon>
        <taxon>Tylenchina</taxon>
        <taxon>Panagrolaimomorpha</taxon>
        <taxon>Strongyloidoidea</taxon>
        <taxon>Strongyloididae</taxon>
        <taxon>Parastrongyloides</taxon>
    </lineage>
</organism>
<dbReference type="WBParaSite" id="PTRK_0001125600.1">
    <property type="protein sequence ID" value="PTRK_0001125600.1"/>
    <property type="gene ID" value="PTRK_0001125600"/>
</dbReference>
<sequence length="78" mass="8906">MFSSIKNAQKIRQCVEHGESLQNINLSREVLIDIPLKKFKEITEGIILPKWESKGHIQNIKLVTVNIEGTEKASILHK</sequence>
<dbReference type="AlphaFoldDB" id="A0A0N4ZRX3"/>
<reference evidence="2" key="1">
    <citation type="submission" date="2017-02" db="UniProtKB">
        <authorList>
            <consortium name="WormBaseParasite"/>
        </authorList>
    </citation>
    <scope>IDENTIFICATION</scope>
</reference>
<accession>A0A0N4ZRX3</accession>
<proteinExistence type="predicted"/>
<dbReference type="Proteomes" id="UP000038045">
    <property type="component" value="Unplaced"/>
</dbReference>
<keyword evidence="1" id="KW-1185">Reference proteome</keyword>
<protein>
    <submittedName>
        <fullName evidence="2">Uncharacterized protein</fullName>
    </submittedName>
</protein>